<accession>A0A9Q0BVS8</accession>
<reference evidence="1" key="1">
    <citation type="journal article" date="2023" name="Genome Biol. Evol.">
        <title>Long-read-based Genome Assembly of Drosophila gunungcola Reveals Fewer Chemosensory Genes in Flower-breeding Species.</title>
        <authorList>
            <person name="Negi A."/>
            <person name="Liao B.Y."/>
            <person name="Yeh S.D."/>
        </authorList>
    </citation>
    <scope>NUCLEOTIDE SEQUENCE</scope>
    <source>
        <strain evidence="1">Sukarami</strain>
    </source>
</reference>
<evidence type="ECO:0000313" key="2">
    <source>
        <dbReference type="Proteomes" id="UP001059596"/>
    </source>
</evidence>
<dbReference type="AlphaFoldDB" id="A0A9Q0BVS8"/>
<name>A0A9Q0BVS8_9MUSC</name>
<dbReference type="Proteomes" id="UP001059596">
    <property type="component" value="Chromosome 3R"/>
</dbReference>
<evidence type="ECO:0000313" key="1">
    <source>
        <dbReference type="EMBL" id="KAI8046532.1"/>
    </source>
</evidence>
<sequence length="73" mass="8014">MNRLVDGLAVSSLHGYLHGHRLLLLGHGLRRKLHQLGTQLQLAVLQLNGLTATQQVGDVSQQSVGRRHRGGYL</sequence>
<organism evidence="1 2">
    <name type="scientific">Drosophila gunungcola</name>
    <name type="common">fruit fly</name>
    <dbReference type="NCBI Taxonomy" id="103775"/>
    <lineage>
        <taxon>Eukaryota</taxon>
        <taxon>Metazoa</taxon>
        <taxon>Ecdysozoa</taxon>
        <taxon>Arthropoda</taxon>
        <taxon>Hexapoda</taxon>
        <taxon>Insecta</taxon>
        <taxon>Pterygota</taxon>
        <taxon>Neoptera</taxon>
        <taxon>Endopterygota</taxon>
        <taxon>Diptera</taxon>
        <taxon>Brachycera</taxon>
        <taxon>Muscomorpha</taxon>
        <taxon>Ephydroidea</taxon>
        <taxon>Drosophilidae</taxon>
        <taxon>Drosophila</taxon>
        <taxon>Sophophora</taxon>
    </lineage>
</organism>
<comment type="caution">
    <text evidence="1">The sequence shown here is derived from an EMBL/GenBank/DDBJ whole genome shotgun (WGS) entry which is preliminary data.</text>
</comment>
<keyword evidence="2" id="KW-1185">Reference proteome</keyword>
<protein>
    <submittedName>
        <fullName evidence="1">Uncharacterized protein</fullName>
    </submittedName>
</protein>
<gene>
    <name evidence="1" type="ORF">M5D96_002743</name>
</gene>
<dbReference type="EMBL" id="JAMKOV010000001">
    <property type="protein sequence ID" value="KAI8046532.1"/>
    <property type="molecule type" value="Genomic_DNA"/>
</dbReference>
<proteinExistence type="predicted"/>